<dbReference type="InterPro" id="IPR011614">
    <property type="entry name" value="Catalase_core"/>
</dbReference>
<evidence type="ECO:0000256" key="2">
    <source>
        <dbReference type="ARBA" id="ARBA00022559"/>
    </source>
</evidence>
<keyword evidence="4 7" id="KW-0479">Metal-binding</keyword>
<dbReference type="GO" id="GO:0020037">
    <property type="term" value="F:heme binding"/>
    <property type="evidence" value="ECO:0007669"/>
    <property type="project" value="InterPro"/>
</dbReference>
<evidence type="ECO:0000256" key="9">
    <source>
        <dbReference type="PIRSR" id="PIRSR000296-2"/>
    </source>
</evidence>
<comment type="caution">
    <text evidence="11">The sequence shown here is derived from an EMBL/GenBank/DDBJ whole genome shotgun (WGS) entry which is preliminary data.</text>
</comment>
<dbReference type="GO" id="GO:0042744">
    <property type="term" value="P:hydrogen peroxide catabolic process"/>
    <property type="evidence" value="ECO:0007669"/>
    <property type="project" value="TreeGrafter"/>
</dbReference>
<dbReference type="GO" id="GO:0005737">
    <property type="term" value="C:cytoplasm"/>
    <property type="evidence" value="ECO:0007669"/>
    <property type="project" value="TreeGrafter"/>
</dbReference>
<dbReference type="Proteomes" id="UP000292085">
    <property type="component" value="Unassembled WGS sequence"/>
</dbReference>
<dbReference type="GO" id="GO:0004096">
    <property type="term" value="F:catalase activity"/>
    <property type="evidence" value="ECO:0007669"/>
    <property type="project" value="InterPro"/>
</dbReference>
<evidence type="ECO:0000256" key="5">
    <source>
        <dbReference type="ARBA" id="ARBA00023002"/>
    </source>
</evidence>
<dbReference type="PRINTS" id="PR00067">
    <property type="entry name" value="CATALASE"/>
</dbReference>
<dbReference type="SMART" id="SM01060">
    <property type="entry name" value="Catalase"/>
    <property type="match status" value="1"/>
</dbReference>
<evidence type="ECO:0000256" key="8">
    <source>
        <dbReference type="PIRSR" id="PIRSR000296-1"/>
    </source>
</evidence>
<dbReference type="GO" id="GO:0046872">
    <property type="term" value="F:metal ion binding"/>
    <property type="evidence" value="ECO:0007669"/>
    <property type="project" value="UniProtKB-KW"/>
</dbReference>
<reference evidence="11 12" key="1">
    <citation type="submission" date="2019-02" db="EMBL/GenBank/DDBJ databases">
        <authorList>
            <person name="Li Y."/>
        </authorList>
    </citation>
    <scope>NUCLEOTIDE SEQUENCE [LARGE SCALE GENOMIC DNA]</scope>
    <source>
        <strain evidence="11 12">3-7</strain>
    </source>
</reference>
<feature type="binding site" description="axial binding residue" evidence="9">
    <location>
        <position position="332"/>
    </location>
    <ligand>
        <name>heme</name>
        <dbReference type="ChEBI" id="CHEBI:30413"/>
    </ligand>
    <ligandPart>
        <name>Fe</name>
        <dbReference type="ChEBI" id="CHEBI:18248"/>
    </ligandPart>
</feature>
<evidence type="ECO:0000256" key="3">
    <source>
        <dbReference type="ARBA" id="ARBA00022617"/>
    </source>
</evidence>
<dbReference type="PANTHER" id="PTHR11465:SF9">
    <property type="entry name" value="CATALASE"/>
    <property type="match status" value="1"/>
</dbReference>
<dbReference type="Gene3D" id="2.40.180.10">
    <property type="entry name" value="Catalase core domain"/>
    <property type="match status" value="1"/>
</dbReference>
<dbReference type="PANTHER" id="PTHR11465">
    <property type="entry name" value="CATALASE"/>
    <property type="match status" value="1"/>
</dbReference>
<comment type="cofactor">
    <cofactor evidence="7">
        <name>heme</name>
        <dbReference type="ChEBI" id="CHEBI:30413"/>
    </cofactor>
</comment>
<evidence type="ECO:0000313" key="11">
    <source>
        <dbReference type="EMBL" id="RZF60558.1"/>
    </source>
</evidence>
<feature type="active site" evidence="8">
    <location>
        <position position="62"/>
    </location>
</feature>
<sequence>MPPFSRAKASAFAVIGAIVLLLVGAFAWAAGWIGPRRINGGDVTAALEYNTGKPEHGYRRAHSKGICFSGSFAGNGAGSALSTASAFKSGRYPVIGRFSLAGGNPLAGDGRNVFHSMALILKTPDGQEWRLAMDHTPIFPVADVASFIALQRATKPDPKTGKPDPAVMKPFLAAHPEVKAFQAFMMKAVLPNSFANATYYSINAFRFTDAGGTTRIVRWQFEPEAPLVGLDKKHLEAMPRDALFNEIIARTAKGPSRWHLKLLVANPGDVTDKATVAWTGPHRTIDAGTLTIDAVQPEETGACRDMNFDPTILPPGIAVSDDPLLAARSKAYSSSFTRRAIEGSHSSAVGEDLAKEHAR</sequence>
<dbReference type="InterPro" id="IPR024168">
    <property type="entry name" value="Catalase_SrpA-type_pred"/>
</dbReference>
<dbReference type="PROSITE" id="PS51402">
    <property type="entry name" value="CATALASE_3"/>
    <property type="match status" value="1"/>
</dbReference>
<keyword evidence="3 7" id="KW-0349">Heme</keyword>
<evidence type="ECO:0000256" key="6">
    <source>
        <dbReference type="ARBA" id="ARBA00023004"/>
    </source>
</evidence>
<dbReference type="AlphaFoldDB" id="A0A4V2DC80"/>
<evidence type="ECO:0000313" key="12">
    <source>
        <dbReference type="Proteomes" id="UP000292085"/>
    </source>
</evidence>
<evidence type="ECO:0000256" key="4">
    <source>
        <dbReference type="ARBA" id="ARBA00022723"/>
    </source>
</evidence>
<dbReference type="GO" id="GO:0042542">
    <property type="term" value="P:response to hydrogen peroxide"/>
    <property type="evidence" value="ECO:0007669"/>
    <property type="project" value="TreeGrafter"/>
</dbReference>
<dbReference type="RefSeq" id="WP_130160310.1">
    <property type="nucleotide sequence ID" value="NZ_SGIS01000064.1"/>
</dbReference>
<evidence type="ECO:0000256" key="1">
    <source>
        <dbReference type="ARBA" id="ARBA00005329"/>
    </source>
</evidence>
<dbReference type="CDD" id="cd08153">
    <property type="entry name" value="srpA_like"/>
    <property type="match status" value="1"/>
</dbReference>
<dbReference type="SUPFAM" id="SSF56634">
    <property type="entry name" value="Heme-dependent catalase-like"/>
    <property type="match status" value="1"/>
</dbReference>
<keyword evidence="5 7" id="KW-0560">Oxidoreductase</keyword>
<name>A0A4V2DC80_9SPHN</name>
<dbReference type="Pfam" id="PF00199">
    <property type="entry name" value="Catalase"/>
    <property type="match status" value="1"/>
</dbReference>
<organism evidence="11 12">
    <name type="scientific">Sphingomonas populi</name>
    <dbReference type="NCBI Taxonomy" id="2484750"/>
    <lineage>
        <taxon>Bacteria</taxon>
        <taxon>Pseudomonadati</taxon>
        <taxon>Pseudomonadota</taxon>
        <taxon>Alphaproteobacteria</taxon>
        <taxon>Sphingomonadales</taxon>
        <taxon>Sphingomonadaceae</taxon>
        <taxon>Sphingomonas</taxon>
    </lineage>
</organism>
<dbReference type="EMBL" id="SGIS01000064">
    <property type="protein sequence ID" value="RZF60558.1"/>
    <property type="molecule type" value="Genomic_DNA"/>
</dbReference>
<protein>
    <recommendedName>
        <fullName evidence="7">Catalase-related peroxidase</fullName>
        <ecNumber evidence="7">1.11.1.-</ecNumber>
    </recommendedName>
</protein>
<evidence type="ECO:0000256" key="7">
    <source>
        <dbReference type="PIRNR" id="PIRNR000296"/>
    </source>
</evidence>
<keyword evidence="2 7" id="KW-0575">Peroxidase</keyword>
<dbReference type="OrthoDB" id="255727at2"/>
<comment type="similarity">
    <text evidence="1 7">Belongs to the catalase family.</text>
</comment>
<proteinExistence type="inferred from homology"/>
<feature type="domain" description="Catalase core" evidence="10">
    <location>
        <begin position="36"/>
        <end position="357"/>
    </location>
</feature>
<dbReference type="PIRSF" id="PIRSF000296">
    <property type="entry name" value="SrpA"/>
    <property type="match status" value="1"/>
</dbReference>
<keyword evidence="6 7" id="KW-0408">Iron</keyword>
<dbReference type="Gene3D" id="1.20.1280.120">
    <property type="match status" value="1"/>
</dbReference>
<gene>
    <name evidence="11" type="ORF">EWE75_22485</name>
</gene>
<dbReference type="InterPro" id="IPR018028">
    <property type="entry name" value="Catalase"/>
</dbReference>
<accession>A0A4V2DC80</accession>
<dbReference type="InterPro" id="IPR020835">
    <property type="entry name" value="Catalase_sf"/>
</dbReference>
<comment type="function">
    <text evidence="7">Has an organic peroxide-dependent peroxidase activity.</text>
</comment>
<keyword evidence="12" id="KW-1185">Reference proteome</keyword>
<dbReference type="EC" id="1.11.1.-" evidence="7"/>
<evidence type="ECO:0000259" key="10">
    <source>
        <dbReference type="SMART" id="SM01060"/>
    </source>
</evidence>